<dbReference type="Proteomes" id="UP001432071">
    <property type="component" value="Chromosome"/>
</dbReference>
<dbReference type="PANTHER" id="PTHR35526">
    <property type="entry name" value="ANTI-SIGMA-F FACTOR RSBW-RELATED"/>
    <property type="match status" value="1"/>
</dbReference>
<dbReference type="Pfam" id="PF13581">
    <property type="entry name" value="HATPase_c_2"/>
    <property type="match status" value="1"/>
</dbReference>
<organism evidence="3 4">
    <name type="scientific">Streptomyces bobili</name>
    <dbReference type="NCBI Taxonomy" id="67280"/>
    <lineage>
        <taxon>Bacteria</taxon>
        <taxon>Bacillati</taxon>
        <taxon>Actinomycetota</taxon>
        <taxon>Actinomycetes</taxon>
        <taxon>Kitasatosporales</taxon>
        <taxon>Streptomycetaceae</taxon>
        <taxon>Streptomyces</taxon>
    </lineage>
</organism>
<reference evidence="3" key="1">
    <citation type="submission" date="2022-10" db="EMBL/GenBank/DDBJ databases">
        <title>The complete genomes of actinobacterial strains from the NBC collection.</title>
        <authorList>
            <person name="Joergensen T.S."/>
            <person name="Alvarez Arevalo M."/>
            <person name="Sterndorff E.B."/>
            <person name="Faurdal D."/>
            <person name="Vuksanovic O."/>
            <person name="Mourched A.-S."/>
            <person name="Charusanti P."/>
            <person name="Shaw S."/>
            <person name="Blin K."/>
            <person name="Weber T."/>
        </authorList>
    </citation>
    <scope>NUCLEOTIDE SEQUENCE</scope>
    <source>
        <strain evidence="3">NBC_00302</strain>
    </source>
</reference>
<feature type="domain" description="Histidine kinase/HSP90-like ATPase" evidence="2">
    <location>
        <begin position="23"/>
        <end position="126"/>
    </location>
</feature>
<evidence type="ECO:0000313" key="3">
    <source>
        <dbReference type="EMBL" id="WUN89843.1"/>
    </source>
</evidence>
<dbReference type="RefSeq" id="WP_328736573.1">
    <property type="nucleotide sequence ID" value="NZ_CP108038.1"/>
</dbReference>
<accession>A0ABZ1R4G5</accession>
<dbReference type="PANTHER" id="PTHR35526:SF3">
    <property type="entry name" value="ANTI-SIGMA-F FACTOR RSBW"/>
    <property type="match status" value="1"/>
</dbReference>
<evidence type="ECO:0000313" key="4">
    <source>
        <dbReference type="Proteomes" id="UP001432071"/>
    </source>
</evidence>
<dbReference type="InterPro" id="IPR036890">
    <property type="entry name" value="HATPase_C_sf"/>
</dbReference>
<dbReference type="CDD" id="cd16936">
    <property type="entry name" value="HATPase_RsbW-like"/>
    <property type="match status" value="1"/>
</dbReference>
<dbReference type="GO" id="GO:0005524">
    <property type="term" value="F:ATP binding"/>
    <property type="evidence" value="ECO:0007669"/>
    <property type="project" value="UniProtKB-KW"/>
</dbReference>
<dbReference type="EMBL" id="CP108038">
    <property type="protein sequence ID" value="WUN89843.1"/>
    <property type="molecule type" value="Genomic_DNA"/>
</dbReference>
<evidence type="ECO:0000259" key="2">
    <source>
        <dbReference type="Pfam" id="PF13581"/>
    </source>
</evidence>
<keyword evidence="1" id="KW-0723">Serine/threonine-protein kinase</keyword>
<dbReference type="SUPFAM" id="SSF55874">
    <property type="entry name" value="ATPase domain of HSP90 chaperone/DNA topoisomerase II/histidine kinase"/>
    <property type="match status" value="1"/>
</dbReference>
<keyword evidence="4" id="KW-1185">Reference proteome</keyword>
<dbReference type="Gene3D" id="3.30.565.10">
    <property type="entry name" value="Histidine kinase-like ATPase, C-terminal domain"/>
    <property type="match status" value="1"/>
</dbReference>
<keyword evidence="3" id="KW-0067">ATP-binding</keyword>
<keyword evidence="3" id="KW-0547">Nucleotide-binding</keyword>
<evidence type="ECO:0000256" key="1">
    <source>
        <dbReference type="ARBA" id="ARBA00022527"/>
    </source>
</evidence>
<dbReference type="GeneID" id="93765115"/>
<sequence>MNERIAVQPHRGNEPPRREDACRVGILRRIAAARLRHCGLEALTDEVSMIVSELLTNAVLHSGTTEIALSLRVRDGFLHVIVTDGMPGGAKLKCVSDDSESGRGLALIEALVTEHGGRWGTNNDGAETWCSLELPEESA</sequence>
<keyword evidence="1" id="KW-0808">Transferase</keyword>
<proteinExistence type="predicted"/>
<dbReference type="InterPro" id="IPR003594">
    <property type="entry name" value="HATPase_dom"/>
</dbReference>
<name>A0ABZ1R4G5_9ACTN</name>
<keyword evidence="1" id="KW-0418">Kinase</keyword>
<gene>
    <name evidence="3" type="ORF">OHT53_29055</name>
</gene>
<protein>
    <submittedName>
        <fullName evidence="3">ATP-binding protein</fullName>
    </submittedName>
</protein>
<dbReference type="InterPro" id="IPR050267">
    <property type="entry name" value="Anti-sigma-factor_SerPK"/>
</dbReference>